<dbReference type="InterPro" id="IPR011251">
    <property type="entry name" value="Luciferase-like_dom"/>
</dbReference>
<dbReference type="Proteomes" id="UP000249304">
    <property type="component" value="Unassembled WGS sequence"/>
</dbReference>
<dbReference type="Pfam" id="PF00296">
    <property type="entry name" value="Bac_luciferase"/>
    <property type="match status" value="1"/>
</dbReference>
<sequence length="299" mass="31883">MADYGHPLSFGLSLDPEADRLDDTRRLADAADEGGLDYLAVQDHAYQPGHLDTWTLITHLATRTRRVSFLTDVADLQLRPPAMLAKAAASLGVLTEGRVALGVGGGAFADAIAGMGGRRRDGGEMVAYTEQSLHIMRAALAGGGVRLLTDQHTIEGYAAGPVPPAPIPLWLGAQGPKMLAVTGRAADGWISPLNIYVRPDEVPAKQKTIDEAARAAGRDPAEIRRISNVIGVIGDVRHGPGLIGDVRVWTDTLTEWAVGLGFDTFVFWPVAEHLAQLEVFAGEVVPAVRERVAGIRGRR</sequence>
<keyword evidence="4" id="KW-1185">Reference proteome</keyword>
<dbReference type="SUPFAM" id="SSF51679">
    <property type="entry name" value="Bacterial luciferase-like"/>
    <property type="match status" value="1"/>
</dbReference>
<dbReference type="InterPro" id="IPR050564">
    <property type="entry name" value="F420-G6PD/mer"/>
</dbReference>
<keyword evidence="1" id="KW-0560">Oxidoreductase</keyword>
<comment type="caution">
    <text evidence="3">The sequence shown here is derived from an EMBL/GenBank/DDBJ whole genome shotgun (WGS) entry which is preliminary data.</text>
</comment>
<dbReference type="Gene3D" id="3.20.20.30">
    <property type="entry name" value="Luciferase-like domain"/>
    <property type="match status" value="1"/>
</dbReference>
<feature type="domain" description="Luciferase-like" evidence="2">
    <location>
        <begin position="14"/>
        <end position="235"/>
    </location>
</feature>
<evidence type="ECO:0000313" key="4">
    <source>
        <dbReference type="Proteomes" id="UP000249304"/>
    </source>
</evidence>
<reference evidence="3 4" key="1">
    <citation type="submission" date="2018-01" db="EMBL/GenBank/DDBJ databases">
        <title>Draft genome sequence of Nonomuraea sp. KC333.</title>
        <authorList>
            <person name="Sahin N."/>
            <person name="Saygin H."/>
            <person name="Ay H."/>
        </authorList>
    </citation>
    <scope>NUCLEOTIDE SEQUENCE [LARGE SCALE GENOMIC DNA]</scope>
    <source>
        <strain evidence="3 4">KC333</strain>
    </source>
</reference>
<accession>A0A2W2D2Q0</accession>
<dbReference type="EMBL" id="POUD01000365">
    <property type="protein sequence ID" value="PZG05043.1"/>
    <property type="molecule type" value="Genomic_DNA"/>
</dbReference>
<name>A0A2W2D2Q0_9ACTN</name>
<dbReference type="RefSeq" id="WP_111184958.1">
    <property type="nucleotide sequence ID" value="NZ_POUD01000365.1"/>
</dbReference>
<proteinExistence type="predicted"/>
<dbReference type="InterPro" id="IPR036661">
    <property type="entry name" value="Luciferase-like_sf"/>
</dbReference>
<evidence type="ECO:0000256" key="1">
    <source>
        <dbReference type="ARBA" id="ARBA00023002"/>
    </source>
</evidence>
<organism evidence="3 4">
    <name type="scientific">Nonomuraea aridisoli</name>
    <dbReference type="NCBI Taxonomy" id="2070368"/>
    <lineage>
        <taxon>Bacteria</taxon>
        <taxon>Bacillati</taxon>
        <taxon>Actinomycetota</taxon>
        <taxon>Actinomycetes</taxon>
        <taxon>Streptosporangiales</taxon>
        <taxon>Streptosporangiaceae</taxon>
        <taxon>Nonomuraea</taxon>
    </lineage>
</organism>
<dbReference type="GO" id="GO:0016705">
    <property type="term" value="F:oxidoreductase activity, acting on paired donors, with incorporation or reduction of molecular oxygen"/>
    <property type="evidence" value="ECO:0007669"/>
    <property type="project" value="InterPro"/>
</dbReference>
<dbReference type="PANTHER" id="PTHR43244:SF1">
    <property type="entry name" value="5,10-METHYLENETETRAHYDROMETHANOPTERIN REDUCTASE"/>
    <property type="match status" value="1"/>
</dbReference>
<dbReference type="CDD" id="cd01097">
    <property type="entry name" value="Tetrahydromethanopterin_reductase"/>
    <property type="match status" value="1"/>
</dbReference>
<evidence type="ECO:0000259" key="2">
    <source>
        <dbReference type="Pfam" id="PF00296"/>
    </source>
</evidence>
<evidence type="ECO:0000313" key="3">
    <source>
        <dbReference type="EMBL" id="PZG05043.1"/>
    </source>
</evidence>
<dbReference type="AlphaFoldDB" id="A0A2W2D2Q0"/>
<dbReference type="OrthoDB" id="9775082at2"/>
<dbReference type="PANTHER" id="PTHR43244">
    <property type="match status" value="1"/>
</dbReference>
<protein>
    <submittedName>
        <fullName evidence="3">LLM class flavin-dependent oxidoreductase</fullName>
    </submittedName>
</protein>
<gene>
    <name evidence="3" type="ORF">C1J01_43905</name>
</gene>